<evidence type="ECO:0000256" key="4">
    <source>
        <dbReference type="ARBA" id="ARBA00045534"/>
    </source>
</evidence>
<reference evidence="7 8" key="1">
    <citation type="submission" date="2024-02" db="EMBL/GenBank/DDBJ databases">
        <authorList>
            <person name="Vignale AGUSTIN F."/>
            <person name="Sosa J E."/>
            <person name="Modenutti C."/>
        </authorList>
    </citation>
    <scope>NUCLEOTIDE SEQUENCE [LARGE SCALE GENOMIC DNA]</scope>
</reference>
<dbReference type="AlphaFoldDB" id="A0ABC8RUK8"/>
<evidence type="ECO:0000256" key="5">
    <source>
        <dbReference type="SAM" id="MobiDB-lite"/>
    </source>
</evidence>
<accession>A0ABC8RUK8</accession>
<dbReference type="EMBL" id="CAUOFW020001726">
    <property type="protein sequence ID" value="CAK9148255.1"/>
    <property type="molecule type" value="Genomic_DNA"/>
</dbReference>
<feature type="region of interest" description="Disordered" evidence="5">
    <location>
        <begin position="350"/>
        <end position="421"/>
    </location>
</feature>
<keyword evidence="8" id="KW-1185">Reference proteome</keyword>
<feature type="compositionally biased region" description="Basic and acidic residues" evidence="5">
    <location>
        <begin position="708"/>
        <end position="718"/>
    </location>
</feature>
<feature type="region of interest" description="Disordered" evidence="5">
    <location>
        <begin position="457"/>
        <end position="495"/>
    </location>
</feature>
<feature type="compositionally biased region" description="Polar residues" evidence="5">
    <location>
        <begin position="742"/>
        <end position="751"/>
    </location>
</feature>
<evidence type="ECO:0000256" key="1">
    <source>
        <dbReference type="ARBA" id="ARBA00022860"/>
    </source>
</evidence>
<feature type="compositionally biased region" description="Polar residues" evidence="5">
    <location>
        <begin position="771"/>
        <end position="790"/>
    </location>
</feature>
<sequence length="799" mass="86881">MGRSSTSCFKIITCGSDSADNDDLDAPESKSSDDKRGWSFRKRSVRHRVLSNTVISETPSANKESPESATVCVQTQANSTIAEKTPGMQWADEKPQSMNLKSCETIAAIEDDNKVDVTPDESVIIVIQAGIRGFLQAQRALLKQKNIVKLQAAVRGHLVRRHAVGTLRCIQAIVKMQALVRARHARLSKERPSIEEKLNEKHGIDNPSLELLKKEKSRTELHLTYTSIEKLLSNRFARQLLESTPRGKPINIKCDPSKSDSAWKWLERWMSVSSTGNEQSQKLLSSTEPQDLEKVEHSECLVENVVPSDSCSKSTDSKSNIEETSVPSDGKENLITYDADDFYFQACQSPSSSVSHSAEQPQTESTVTPNSMESSLDVVPSQPKQSDSICEMELSSLSSKPEMESDQSEHAMKRFASEQPEIEEKKLVLGSRKASNPAFIAAQSKFEELSSAINSTKSISTSNQDPGVESFAESVSSATDNALRTREIGPTENSVSHISRVRVGGSECGTELSISSTLDSPDSYEVGGMALQQEANISEDGGNHNGTKSVDIEAKGDSTVLGTDLSNSISVQPEKCDEVNSANNEPVNSLIAEDSSLVEQNTERKASDMQIELEFETGHQVYKSSPEASPRSHLTVPESQGTPSSQVSVKTKKPKSEKSGSKHKPMSLPAAKSSFSNSNHDSGARSSLEQLPKDHKTGKRRNSFGSARPDHVDQEPRDSAGSGISLPNYMQATESARAKAFANSSPRSSPDVQDKDIHIKKRHSLPGANGRQGSPRIQRSPSQAQQSAKGNGTHPHGIS</sequence>
<dbReference type="SUPFAM" id="SSF52540">
    <property type="entry name" value="P-loop containing nucleoside triphosphate hydrolases"/>
    <property type="match status" value="1"/>
</dbReference>
<feature type="domain" description="DUF4005" evidence="6">
    <location>
        <begin position="707"/>
        <end position="787"/>
    </location>
</feature>
<dbReference type="Pfam" id="PF13178">
    <property type="entry name" value="DUF4005"/>
    <property type="match status" value="1"/>
</dbReference>
<feature type="region of interest" description="Disordered" evidence="5">
    <location>
        <begin position="306"/>
        <end position="332"/>
    </location>
</feature>
<feature type="compositionally biased region" description="Basic and acidic residues" evidence="5">
    <location>
        <begin position="27"/>
        <end position="37"/>
    </location>
</feature>
<feature type="region of interest" description="Disordered" evidence="5">
    <location>
        <begin position="15"/>
        <end position="38"/>
    </location>
</feature>
<gene>
    <name evidence="7" type="ORF">ILEXP_LOCUS16191</name>
</gene>
<evidence type="ECO:0000259" key="6">
    <source>
        <dbReference type="Pfam" id="PF13178"/>
    </source>
</evidence>
<keyword evidence="1" id="KW-0112">Calmodulin-binding</keyword>
<dbReference type="PANTHER" id="PTHR32295">
    <property type="entry name" value="IQ-DOMAIN 5-RELATED"/>
    <property type="match status" value="1"/>
</dbReference>
<dbReference type="GO" id="GO:0005516">
    <property type="term" value="F:calmodulin binding"/>
    <property type="evidence" value="ECO:0007669"/>
    <property type="project" value="UniProtKB-KW"/>
</dbReference>
<organism evidence="7 8">
    <name type="scientific">Ilex paraguariensis</name>
    <name type="common">yerba mate</name>
    <dbReference type="NCBI Taxonomy" id="185542"/>
    <lineage>
        <taxon>Eukaryota</taxon>
        <taxon>Viridiplantae</taxon>
        <taxon>Streptophyta</taxon>
        <taxon>Embryophyta</taxon>
        <taxon>Tracheophyta</taxon>
        <taxon>Spermatophyta</taxon>
        <taxon>Magnoliopsida</taxon>
        <taxon>eudicotyledons</taxon>
        <taxon>Gunneridae</taxon>
        <taxon>Pentapetalae</taxon>
        <taxon>asterids</taxon>
        <taxon>campanulids</taxon>
        <taxon>Aquifoliales</taxon>
        <taxon>Aquifoliaceae</taxon>
        <taxon>Ilex</taxon>
    </lineage>
</organism>
<evidence type="ECO:0000313" key="8">
    <source>
        <dbReference type="Proteomes" id="UP001642360"/>
    </source>
</evidence>
<feature type="compositionally biased region" description="Polar residues" evidence="5">
    <location>
        <begin position="673"/>
        <end position="689"/>
    </location>
</feature>
<dbReference type="PROSITE" id="PS50096">
    <property type="entry name" value="IQ"/>
    <property type="match status" value="1"/>
</dbReference>
<dbReference type="SMART" id="SM00015">
    <property type="entry name" value="IQ"/>
    <property type="match status" value="2"/>
</dbReference>
<comment type="function">
    <text evidence="4">May be involved in cooperative interactions with calmodulins or calmodulin-like proteins. Recruits calmodulin proteins to microtubules, thus being a potential scaffold in cellular signaling and trafficking. May associate with nucleic acids and regulate gene expression at the transcriptional or post-transcriptional level.</text>
</comment>
<comment type="similarity">
    <text evidence="2">Belongs to the IQD family.</text>
</comment>
<feature type="compositionally biased region" description="Polar residues" evidence="5">
    <location>
        <begin position="473"/>
        <end position="482"/>
    </location>
</feature>
<protein>
    <recommendedName>
        <fullName evidence="6">DUF4005 domain-containing protein</fullName>
    </recommendedName>
</protein>
<dbReference type="InterPro" id="IPR027417">
    <property type="entry name" value="P-loop_NTPase"/>
</dbReference>
<feature type="compositionally biased region" description="Basic and acidic residues" evidence="5">
    <location>
        <begin position="401"/>
        <end position="421"/>
    </location>
</feature>
<evidence type="ECO:0000256" key="2">
    <source>
        <dbReference type="ARBA" id="ARBA00024341"/>
    </source>
</evidence>
<dbReference type="Proteomes" id="UP001642360">
    <property type="component" value="Unassembled WGS sequence"/>
</dbReference>
<dbReference type="PANTHER" id="PTHR32295:SF154">
    <property type="entry name" value="PROTEIN IQ-DOMAIN 32"/>
    <property type="match status" value="1"/>
</dbReference>
<evidence type="ECO:0000256" key="3">
    <source>
        <dbReference type="ARBA" id="ARBA00024378"/>
    </source>
</evidence>
<name>A0ABC8RUK8_9AQUA</name>
<proteinExistence type="inferred from homology"/>
<feature type="region of interest" description="Disordered" evidence="5">
    <location>
        <begin position="572"/>
        <end position="799"/>
    </location>
</feature>
<dbReference type="InterPro" id="IPR025064">
    <property type="entry name" value="DUF4005"/>
</dbReference>
<dbReference type="Gene3D" id="1.20.5.190">
    <property type="match status" value="1"/>
</dbReference>
<comment type="subunit">
    <text evidence="3">Binds to multiple calmodulin (CaM) in the presence of Ca(2+) and CaM-like proteins.</text>
</comment>
<dbReference type="Pfam" id="PF00612">
    <property type="entry name" value="IQ"/>
    <property type="match status" value="2"/>
</dbReference>
<evidence type="ECO:0000313" key="7">
    <source>
        <dbReference type="EMBL" id="CAK9148255.1"/>
    </source>
</evidence>
<dbReference type="InterPro" id="IPR000048">
    <property type="entry name" value="IQ_motif_EF-hand-BS"/>
</dbReference>
<comment type="caution">
    <text evidence="7">The sequence shown here is derived from an EMBL/GenBank/DDBJ whole genome shotgun (WGS) entry which is preliminary data.</text>
</comment>
<feature type="compositionally biased region" description="Polar residues" evidence="5">
    <location>
        <begin position="350"/>
        <end position="374"/>
    </location>
</feature>
<feature type="compositionally biased region" description="Polar residues" evidence="5">
    <location>
        <begin position="637"/>
        <end position="649"/>
    </location>
</feature>